<dbReference type="Proteomes" id="UP001432014">
    <property type="component" value="Chromosome"/>
</dbReference>
<dbReference type="Pfam" id="PF00300">
    <property type="entry name" value="His_Phos_1"/>
    <property type="match status" value="1"/>
</dbReference>
<gene>
    <name evidence="1" type="ORF">OG469_07425</name>
</gene>
<dbReference type="SUPFAM" id="SSF53254">
    <property type="entry name" value="Phosphoglycerate mutase-like"/>
    <property type="match status" value="1"/>
</dbReference>
<dbReference type="InterPro" id="IPR013078">
    <property type="entry name" value="His_Pase_superF_clade-1"/>
</dbReference>
<proteinExistence type="predicted"/>
<organism evidence="1 2">
    <name type="scientific">Kitasatospora herbaricolor</name>
    <dbReference type="NCBI Taxonomy" id="68217"/>
    <lineage>
        <taxon>Bacteria</taxon>
        <taxon>Bacillati</taxon>
        <taxon>Actinomycetota</taxon>
        <taxon>Actinomycetes</taxon>
        <taxon>Kitasatosporales</taxon>
        <taxon>Streptomycetaceae</taxon>
        <taxon>Kitasatospora</taxon>
    </lineage>
</organism>
<sequence>MTVRVTLVSAAMGSALREARFDDGGPLEAAGLRQAEQAAGTLPAGGRAYASPSPRCAATAAALGLRAEPAPALAGCAMGRWTGLTLAEVAAAEGGSVARWLADPAAAPHGGESLLDLFARVAGWLDALALDVAPGGGRGPVVAVVEPDVVRAAALHALGVPGPAFWRLDVPPLSVTELTGRSGRWNVRWGRPAGGG</sequence>
<protein>
    <submittedName>
        <fullName evidence="1">Histidine phosphatase family protein</fullName>
    </submittedName>
</protein>
<evidence type="ECO:0000313" key="2">
    <source>
        <dbReference type="Proteomes" id="UP001432014"/>
    </source>
</evidence>
<accession>A0ABZ1W3E4</accession>
<dbReference type="InterPro" id="IPR029033">
    <property type="entry name" value="His_PPase_superfam"/>
</dbReference>
<keyword evidence="2" id="KW-1185">Reference proteome</keyword>
<name>A0ABZ1W3E4_9ACTN</name>
<dbReference type="RefSeq" id="WP_329500015.1">
    <property type="nucleotide sequence ID" value="NZ_CP108460.1"/>
</dbReference>
<evidence type="ECO:0000313" key="1">
    <source>
        <dbReference type="EMBL" id="WUS55358.1"/>
    </source>
</evidence>
<dbReference type="Gene3D" id="3.40.50.1240">
    <property type="entry name" value="Phosphoglycerate mutase-like"/>
    <property type="match status" value="1"/>
</dbReference>
<dbReference type="EMBL" id="CP108482">
    <property type="protein sequence ID" value="WUS55358.1"/>
    <property type="molecule type" value="Genomic_DNA"/>
</dbReference>
<reference evidence="1 2" key="1">
    <citation type="submission" date="2022-10" db="EMBL/GenBank/DDBJ databases">
        <title>The complete genomes of actinobacterial strains from the NBC collection.</title>
        <authorList>
            <person name="Joergensen T.S."/>
            <person name="Alvarez Arevalo M."/>
            <person name="Sterndorff E.B."/>
            <person name="Faurdal D."/>
            <person name="Vuksanovic O."/>
            <person name="Mourched A.-S."/>
            <person name="Charusanti P."/>
            <person name="Shaw S."/>
            <person name="Blin K."/>
            <person name="Weber T."/>
        </authorList>
    </citation>
    <scope>NUCLEOTIDE SEQUENCE [LARGE SCALE GENOMIC DNA]</scope>
    <source>
        <strain evidence="1 2">NBC_01247</strain>
    </source>
</reference>